<dbReference type="AlphaFoldDB" id="J9D4P9"/>
<reference evidence="1 2" key="1">
    <citation type="submission" date="2011-08" db="EMBL/GenBank/DDBJ databases">
        <authorList>
            <person name="Liu Z.J."/>
            <person name="Shi F.L."/>
            <person name="Lu J.Q."/>
            <person name="Li M."/>
            <person name="Wang Z.L."/>
        </authorList>
    </citation>
    <scope>NUCLEOTIDE SEQUENCE [LARGE SCALE GENOMIC DNA]</scope>
    <source>
        <strain evidence="1 2">USNM 41457</strain>
    </source>
</reference>
<sequence length="139" mass="16593">METKYQEICRYIGLLDNCLVEDFTSFEKIINLNDTFSIDDIRLFYRNHVEKYRNKNLSILKPHLHSKSKNIEENQYKKTKYIENNINLNQKPNLENNTNLAPNFNEDGTNVIDVLTEIEESNQINKENTEKEKNNFKIF</sequence>
<evidence type="ECO:0000313" key="1">
    <source>
        <dbReference type="EMBL" id="EJW02524.1"/>
    </source>
</evidence>
<dbReference type="EMBL" id="AFBI03000067">
    <property type="protein sequence ID" value="EJW02524.1"/>
    <property type="molecule type" value="Genomic_DNA"/>
</dbReference>
<comment type="caution">
    <text evidence="1">The sequence shown here is derived from an EMBL/GenBank/DDBJ whole genome shotgun (WGS) entry which is preliminary data.</text>
</comment>
<name>J9D4P9_EDHAE</name>
<keyword evidence="2" id="KW-1185">Reference proteome</keyword>
<evidence type="ECO:0000313" key="2">
    <source>
        <dbReference type="Proteomes" id="UP000003163"/>
    </source>
</evidence>
<gene>
    <name evidence="1" type="ORF">EDEG_03063</name>
</gene>
<reference evidence="2" key="2">
    <citation type="submission" date="2015-07" db="EMBL/GenBank/DDBJ databases">
        <title>Contrasting host-pathogen interactions and genome evolution in two generalist and specialist microsporidian pathogens of mosquitoes.</title>
        <authorList>
            <consortium name="The Broad Institute Genomics Platform"/>
            <consortium name="The Broad Institute Genome Sequencing Center for Infectious Disease"/>
            <person name="Cuomo C.A."/>
            <person name="Sanscrainte N.D."/>
            <person name="Goldberg J.M."/>
            <person name="Heiman D."/>
            <person name="Young S."/>
            <person name="Zeng Q."/>
            <person name="Becnel J.J."/>
            <person name="Birren B.W."/>
        </authorList>
    </citation>
    <scope>NUCLEOTIDE SEQUENCE [LARGE SCALE GENOMIC DNA]</scope>
    <source>
        <strain evidence="2">USNM 41457</strain>
    </source>
</reference>
<dbReference type="VEuPathDB" id="MicrosporidiaDB:EDEG_03063"/>
<dbReference type="HOGENOM" id="CLU_1845070_0_0_1"/>
<dbReference type="InParanoid" id="J9D4P9"/>
<organism evidence="1 2">
    <name type="scientific">Edhazardia aedis (strain USNM 41457)</name>
    <name type="common">Microsporidian parasite</name>
    <dbReference type="NCBI Taxonomy" id="1003232"/>
    <lineage>
        <taxon>Eukaryota</taxon>
        <taxon>Fungi</taxon>
        <taxon>Fungi incertae sedis</taxon>
        <taxon>Microsporidia</taxon>
        <taxon>Edhazardia</taxon>
    </lineage>
</organism>
<proteinExistence type="predicted"/>
<protein>
    <submittedName>
        <fullName evidence="1">Uncharacterized protein</fullName>
    </submittedName>
</protein>
<dbReference type="Proteomes" id="UP000003163">
    <property type="component" value="Unassembled WGS sequence"/>
</dbReference>
<accession>J9D4P9</accession>